<evidence type="ECO:0000256" key="1">
    <source>
        <dbReference type="ARBA" id="ARBA00022485"/>
    </source>
</evidence>
<dbReference type="InterPro" id="IPR051329">
    <property type="entry name" value="NIR_SIR_4Fe-4S"/>
</dbReference>
<evidence type="ECO:0000259" key="7">
    <source>
        <dbReference type="Pfam" id="PF03460"/>
    </source>
</evidence>
<dbReference type="RefSeq" id="WP_207854198.1">
    <property type="nucleotide sequence ID" value="NZ_JAFVMG010000006.1"/>
</dbReference>
<dbReference type="InterPro" id="IPR045854">
    <property type="entry name" value="NO2/SO3_Rdtase_4Fe4S_sf"/>
</dbReference>
<reference evidence="8 9" key="1">
    <citation type="submission" date="2021-03" db="EMBL/GenBank/DDBJ databases">
        <title>The complete genome sequence of Acetobacter suratthaniensis TBRC 1719.</title>
        <authorList>
            <person name="Charoenyingcharoen P."/>
            <person name="Yukphan P."/>
        </authorList>
    </citation>
    <scope>NUCLEOTIDE SEQUENCE [LARGE SCALE GENOMIC DNA]</scope>
    <source>
        <strain evidence="8 9">TBRC 1719</strain>
    </source>
</reference>
<name>A0ABS3LLX7_9PROT</name>
<evidence type="ECO:0000256" key="4">
    <source>
        <dbReference type="ARBA" id="ARBA00023002"/>
    </source>
</evidence>
<dbReference type="PANTHER" id="PTHR32439">
    <property type="entry name" value="FERREDOXIN--NITRITE REDUCTASE, CHLOROPLASTIC"/>
    <property type="match status" value="1"/>
</dbReference>
<dbReference type="GO" id="GO:0043818">
    <property type="term" value="F:precorrin-3B synthase activity"/>
    <property type="evidence" value="ECO:0007669"/>
    <property type="project" value="UniProtKB-EC"/>
</dbReference>
<dbReference type="InterPro" id="IPR012798">
    <property type="entry name" value="Cbl_synth_CobG-like"/>
</dbReference>
<keyword evidence="1" id="KW-0004">4Fe-4S</keyword>
<keyword evidence="3" id="KW-0479">Metal-binding</keyword>
<feature type="domain" description="Nitrite/Sulfite reductase ferredoxin-like" evidence="7">
    <location>
        <begin position="19"/>
        <end position="83"/>
    </location>
</feature>
<dbReference type="EMBL" id="JAFVMG010000006">
    <property type="protein sequence ID" value="MBO1328371.1"/>
    <property type="molecule type" value="Genomic_DNA"/>
</dbReference>
<keyword evidence="9" id="KW-1185">Reference proteome</keyword>
<keyword evidence="2" id="KW-0349">Heme</keyword>
<gene>
    <name evidence="8" type="primary">cobG</name>
    <name evidence="8" type="ORF">J2D75_07755</name>
</gene>
<comment type="caution">
    <text evidence="8">The sequence shown here is derived from an EMBL/GenBank/DDBJ whole genome shotgun (WGS) entry which is preliminary data.</text>
</comment>
<evidence type="ECO:0000313" key="8">
    <source>
        <dbReference type="EMBL" id="MBO1328371.1"/>
    </source>
</evidence>
<evidence type="ECO:0000256" key="5">
    <source>
        <dbReference type="ARBA" id="ARBA00023004"/>
    </source>
</evidence>
<keyword evidence="4 8" id="KW-0560">Oxidoreductase</keyword>
<dbReference type="InterPro" id="IPR036136">
    <property type="entry name" value="Nit/Sulf_reduc_fer-like_dom_sf"/>
</dbReference>
<keyword evidence="5" id="KW-0408">Iron</keyword>
<dbReference type="SUPFAM" id="SSF56014">
    <property type="entry name" value="Nitrite and sulphite reductase 4Fe-4S domain-like"/>
    <property type="match status" value="1"/>
</dbReference>
<evidence type="ECO:0000256" key="2">
    <source>
        <dbReference type="ARBA" id="ARBA00022617"/>
    </source>
</evidence>
<dbReference type="Pfam" id="PF03460">
    <property type="entry name" value="NIR_SIR_ferr"/>
    <property type="match status" value="1"/>
</dbReference>
<evidence type="ECO:0000256" key="3">
    <source>
        <dbReference type="ARBA" id="ARBA00022723"/>
    </source>
</evidence>
<sequence length="389" mass="40873">MSRPPPPIIKGWCPGALRPMLSGDGLVVRVRPHGGCLSREQVGGLATLARHHGNGLIDFSARANLQLRGIRPDSHAAVLDGLCALGLLDPDPETESARNIMVTPFWQADDGTHALAQALENRLRHAIAHENLQLPGKFGFALDCVGQPVLRQASADIRLERTPAGALILYPDGAYTGRIVEPHEAVEQAVALAGWFMHSGGITNGRGRMAAHVRRISLPDGYDVPVPACLPFIPAPGLTPAGWMAGLAFGQCQAATLAALASMAPLRLTPWRMVVLQGVCTPPALADLLHAGDARLRVTACTGAPACPQALAPVRALAADLAAFVPEQAFLHVSGCAKGCAHPQAAPLTLVAQSGGFALIHHGTTTDQPIVCNLSAERLRAHPELMTKD</sequence>
<proteinExistence type="predicted"/>
<evidence type="ECO:0000313" key="9">
    <source>
        <dbReference type="Proteomes" id="UP000664399"/>
    </source>
</evidence>
<dbReference type="Gene3D" id="3.90.480.10">
    <property type="entry name" value="Sulfite Reductase Hemoprotein,Domain 2"/>
    <property type="match status" value="1"/>
</dbReference>
<accession>A0ABS3LLX7</accession>
<dbReference type="Proteomes" id="UP000664399">
    <property type="component" value="Unassembled WGS sequence"/>
</dbReference>
<evidence type="ECO:0000256" key="6">
    <source>
        <dbReference type="ARBA" id="ARBA00023014"/>
    </source>
</evidence>
<keyword evidence="6" id="KW-0411">Iron-sulfur</keyword>
<dbReference type="SUPFAM" id="SSF55124">
    <property type="entry name" value="Nitrite/Sulfite reductase N-terminal domain-like"/>
    <property type="match status" value="2"/>
</dbReference>
<dbReference type="Gene3D" id="3.30.413.10">
    <property type="entry name" value="Sulfite Reductase Hemoprotein, domain 1"/>
    <property type="match status" value="2"/>
</dbReference>
<protein>
    <submittedName>
        <fullName evidence="8">Precorrin-3B synthase</fullName>
        <ecNumber evidence="8">1.14.13.83</ecNumber>
    </submittedName>
</protein>
<dbReference type="InterPro" id="IPR005117">
    <property type="entry name" value="NiRdtase/SiRdtase_haem-b_fer"/>
</dbReference>
<organism evidence="8 9">
    <name type="scientific">Acetobacter suratthaniensis</name>
    <dbReference type="NCBI Taxonomy" id="1502841"/>
    <lineage>
        <taxon>Bacteria</taxon>
        <taxon>Pseudomonadati</taxon>
        <taxon>Pseudomonadota</taxon>
        <taxon>Alphaproteobacteria</taxon>
        <taxon>Acetobacterales</taxon>
        <taxon>Acetobacteraceae</taxon>
        <taxon>Acetobacter</taxon>
    </lineage>
</organism>
<dbReference type="NCBIfam" id="TIGR02435">
    <property type="entry name" value="CobG"/>
    <property type="match status" value="1"/>
</dbReference>
<dbReference type="EC" id="1.14.13.83" evidence="8"/>
<dbReference type="PANTHER" id="PTHR32439:SF9">
    <property type="entry name" value="BLR3264 PROTEIN"/>
    <property type="match status" value="1"/>
</dbReference>